<dbReference type="Pfam" id="PF01943">
    <property type="entry name" value="Polysacc_synt"/>
    <property type="match status" value="1"/>
</dbReference>
<keyword evidence="3 6" id="KW-0812">Transmembrane</keyword>
<reference evidence="7" key="1">
    <citation type="journal article" date="2021" name="PeerJ">
        <title>Extensive microbial diversity within the chicken gut microbiome revealed by metagenomics and culture.</title>
        <authorList>
            <person name="Gilroy R."/>
            <person name="Ravi A."/>
            <person name="Getino M."/>
            <person name="Pursley I."/>
            <person name="Horton D.L."/>
            <person name="Alikhan N.F."/>
            <person name="Baker D."/>
            <person name="Gharbi K."/>
            <person name="Hall N."/>
            <person name="Watson M."/>
            <person name="Adriaenssens E.M."/>
            <person name="Foster-Nyarko E."/>
            <person name="Jarju S."/>
            <person name="Secka A."/>
            <person name="Antonio M."/>
            <person name="Oren A."/>
            <person name="Chaudhuri R.R."/>
            <person name="La Ragione R."/>
            <person name="Hildebrand F."/>
            <person name="Pallen M.J."/>
        </authorList>
    </citation>
    <scope>NUCLEOTIDE SEQUENCE</scope>
    <source>
        <strain evidence="7">USAMLcec4-12693</strain>
    </source>
</reference>
<keyword evidence="4 6" id="KW-1133">Transmembrane helix</keyword>
<dbReference type="Proteomes" id="UP000813420">
    <property type="component" value="Unassembled WGS sequence"/>
</dbReference>
<feature type="transmembrane region" description="Helical" evidence="6">
    <location>
        <begin position="441"/>
        <end position="462"/>
    </location>
</feature>
<keyword evidence="2" id="KW-1003">Cell membrane</keyword>
<feature type="transmembrane region" description="Helical" evidence="6">
    <location>
        <begin position="474"/>
        <end position="496"/>
    </location>
</feature>
<dbReference type="AlphaFoldDB" id="A0A9D2VXE8"/>
<evidence type="ECO:0000313" key="7">
    <source>
        <dbReference type="EMBL" id="HJH49341.1"/>
    </source>
</evidence>
<sequence>MAGKQKRKENNFMIQGSILAIAGVITKIIGAVYRIPLMNIVGDEGMGYYNVAFSIYTVALTLTSYSLPLAVSKLVSARVAVGQYKNAYKVLKGAFTFALLSGGFVALLIFFGAEFIASTIMSMDMSVYALRILAPCILVVALLGVLRGFFQGNGSMVPTAVSQILEQIVNAVASIAGAYILLQVGKGLAETRGNDSFGPAYAAAGGTVGTIAGAFFALLFIALLASAYLKVFKRKMRRDRSRKRESYQLVYRVLFVTIAPVILSATVSNISDFVDNALFNNIMAAQGYGKTEYASLLGILGGQYTTMINVPLSVATALGSSLIPSLVATVQTGSRKQIHHKITSVIRFNMCIAIPCAMGFLVLAKPILDLLFFTQDNDVAARMLQLGAISVVFFCLSTVTTSVLQGLDDMITPVKNSAIALVIHVVSLLLMMVVFEWNIYAVVLSKIVFAGALCILNAHALRERISYVQEQRQTFVIPAAASAVMGIAALVVHLLIELFVGEYVATVIAILVAIVVYGAALVLFGGVSEEELLDMPKGATLVTLCRKLHLIRGEYR</sequence>
<dbReference type="InterPro" id="IPR002797">
    <property type="entry name" value="Polysacc_synth"/>
</dbReference>
<feature type="transmembrane region" description="Helical" evidence="6">
    <location>
        <begin position="53"/>
        <end position="72"/>
    </location>
</feature>
<organism evidence="7 8">
    <name type="scientific">Merdimonas faecis</name>
    <dbReference type="NCBI Taxonomy" id="1653435"/>
    <lineage>
        <taxon>Bacteria</taxon>
        <taxon>Bacillati</taxon>
        <taxon>Bacillota</taxon>
        <taxon>Clostridia</taxon>
        <taxon>Lachnospirales</taxon>
        <taxon>Lachnospiraceae</taxon>
        <taxon>Merdimonas</taxon>
    </lineage>
</organism>
<evidence type="ECO:0000256" key="6">
    <source>
        <dbReference type="SAM" id="Phobius"/>
    </source>
</evidence>
<feature type="transmembrane region" description="Helical" evidence="6">
    <location>
        <begin position="310"/>
        <end position="330"/>
    </location>
</feature>
<dbReference type="InterPro" id="IPR024923">
    <property type="entry name" value="PG_synth_SpoVB"/>
</dbReference>
<keyword evidence="5 6" id="KW-0472">Membrane</keyword>
<evidence type="ECO:0000256" key="5">
    <source>
        <dbReference type="ARBA" id="ARBA00023136"/>
    </source>
</evidence>
<feature type="transmembrane region" description="Helical" evidence="6">
    <location>
        <begin position="12"/>
        <end position="33"/>
    </location>
</feature>
<feature type="transmembrane region" description="Helical" evidence="6">
    <location>
        <begin position="202"/>
        <end position="229"/>
    </location>
</feature>
<dbReference type="PANTHER" id="PTHR30250:SF21">
    <property type="entry name" value="LIPID II FLIPPASE MURJ"/>
    <property type="match status" value="1"/>
</dbReference>
<feature type="transmembrane region" description="Helical" evidence="6">
    <location>
        <begin position="162"/>
        <end position="182"/>
    </location>
</feature>
<dbReference type="GO" id="GO:0005886">
    <property type="term" value="C:plasma membrane"/>
    <property type="evidence" value="ECO:0007669"/>
    <property type="project" value="UniProtKB-SubCell"/>
</dbReference>
<dbReference type="PIRSF" id="PIRSF038958">
    <property type="entry name" value="PG_synth_SpoVB"/>
    <property type="match status" value="1"/>
</dbReference>
<feature type="transmembrane region" description="Helical" evidence="6">
    <location>
        <begin position="342"/>
        <end position="363"/>
    </location>
</feature>
<feature type="transmembrane region" description="Helical" evidence="6">
    <location>
        <begin position="249"/>
        <end position="270"/>
    </location>
</feature>
<gene>
    <name evidence="7" type="ORF">K8V39_03665</name>
</gene>
<dbReference type="InterPro" id="IPR050833">
    <property type="entry name" value="Poly_Biosynth_Transport"/>
</dbReference>
<evidence type="ECO:0000313" key="8">
    <source>
        <dbReference type="Proteomes" id="UP000813420"/>
    </source>
</evidence>
<protein>
    <submittedName>
        <fullName evidence="7">Polysaccharide biosynthesis protein</fullName>
    </submittedName>
</protein>
<proteinExistence type="predicted"/>
<accession>A0A9D2VXE8</accession>
<dbReference type="RefSeq" id="WP_270644054.1">
    <property type="nucleotide sequence ID" value="NZ_CAKNNN010000007.1"/>
</dbReference>
<name>A0A9D2VXE8_9FIRM</name>
<dbReference type="PANTHER" id="PTHR30250">
    <property type="entry name" value="PST FAMILY PREDICTED COLANIC ACID TRANSPORTER"/>
    <property type="match status" value="1"/>
</dbReference>
<dbReference type="CDD" id="cd13124">
    <property type="entry name" value="MATE_SpoVB_like"/>
    <property type="match status" value="1"/>
</dbReference>
<evidence type="ECO:0000256" key="2">
    <source>
        <dbReference type="ARBA" id="ARBA00022475"/>
    </source>
</evidence>
<comment type="caution">
    <text evidence="7">The sequence shown here is derived from an EMBL/GenBank/DDBJ whole genome shotgun (WGS) entry which is preliminary data.</text>
</comment>
<dbReference type="EMBL" id="DYXE01000036">
    <property type="protein sequence ID" value="HJH49341.1"/>
    <property type="molecule type" value="Genomic_DNA"/>
</dbReference>
<evidence type="ECO:0000256" key="4">
    <source>
        <dbReference type="ARBA" id="ARBA00022989"/>
    </source>
</evidence>
<evidence type="ECO:0000256" key="1">
    <source>
        <dbReference type="ARBA" id="ARBA00004651"/>
    </source>
</evidence>
<feature type="transmembrane region" description="Helical" evidence="6">
    <location>
        <begin position="502"/>
        <end position="527"/>
    </location>
</feature>
<comment type="subcellular location">
    <subcellularLocation>
        <location evidence="1">Cell membrane</location>
        <topology evidence="1">Multi-pass membrane protein</topology>
    </subcellularLocation>
</comment>
<feature type="transmembrane region" description="Helical" evidence="6">
    <location>
        <begin position="93"/>
        <end position="116"/>
    </location>
</feature>
<feature type="transmembrane region" description="Helical" evidence="6">
    <location>
        <begin position="128"/>
        <end position="150"/>
    </location>
</feature>
<feature type="transmembrane region" description="Helical" evidence="6">
    <location>
        <begin position="383"/>
        <end position="404"/>
    </location>
</feature>
<reference evidence="7" key="2">
    <citation type="submission" date="2021-09" db="EMBL/GenBank/DDBJ databases">
        <authorList>
            <person name="Gilroy R."/>
        </authorList>
    </citation>
    <scope>NUCLEOTIDE SEQUENCE</scope>
    <source>
        <strain evidence="7">USAMLcec4-12693</strain>
    </source>
</reference>
<evidence type="ECO:0000256" key="3">
    <source>
        <dbReference type="ARBA" id="ARBA00022692"/>
    </source>
</evidence>
<feature type="transmembrane region" description="Helical" evidence="6">
    <location>
        <begin position="416"/>
        <end position="435"/>
    </location>
</feature>